<dbReference type="InterPro" id="IPR036890">
    <property type="entry name" value="HATPase_C_sf"/>
</dbReference>
<dbReference type="AlphaFoldDB" id="A0A1V2UN29"/>
<protein>
    <recommendedName>
        <fullName evidence="3">histidine kinase</fullName>
        <ecNumber evidence="3">2.7.13.3</ecNumber>
    </recommendedName>
</protein>
<evidence type="ECO:0000256" key="3">
    <source>
        <dbReference type="ARBA" id="ARBA00012438"/>
    </source>
</evidence>
<dbReference type="GO" id="GO:0005886">
    <property type="term" value="C:plasma membrane"/>
    <property type="evidence" value="ECO:0007669"/>
    <property type="project" value="TreeGrafter"/>
</dbReference>
<comment type="caution">
    <text evidence="15">The sequence shown here is derived from an EMBL/GenBank/DDBJ whole genome shotgun (WGS) entry which is preliminary data.</text>
</comment>
<evidence type="ECO:0000256" key="8">
    <source>
        <dbReference type="ARBA" id="ARBA00022777"/>
    </source>
</evidence>
<comment type="catalytic activity">
    <reaction evidence="1">
        <text>ATP + protein L-histidine = ADP + protein N-phospho-L-histidine.</text>
        <dbReference type="EC" id="2.7.13.3"/>
    </reaction>
</comment>
<evidence type="ECO:0000256" key="10">
    <source>
        <dbReference type="ARBA" id="ARBA00022989"/>
    </source>
</evidence>
<dbReference type="InterPro" id="IPR027417">
    <property type="entry name" value="P-loop_NTPase"/>
</dbReference>
<dbReference type="Gene3D" id="3.30.565.10">
    <property type="entry name" value="Histidine kinase-like ATPase, C-terminal domain"/>
    <property type="match status" value="1"/>
</dbReference>
<dbReference type="Pfam" id="PF02518">
    <property type="entry name" value="HATPase_c"/>
    <property type="match status" value="1"/>
</dbReference>
<evidence type="ECO:0000256" key="11">
    <source>
        <dbReference type="ARBA" id="ARBA00023012"/>
    </source>
</evidence>
<keyword evidence="7" id="KW-0547">Nucleotide-binding</keyword>
<evidence type="ECO:0000259" key="14">
    <source>
        <dbReference type="PROSITE" id="PS50109"/>
    </source>
</evidence>
<keyword evidence="10 13" id="KW-1133">Transmembrane helix</keyword>
<dbReference type="FunFam" id="3.40.50.300:FF:000483">
    <property type="entry name" value="Sensor histidine kinase KdpD"/>
    <property type="match status" value="1"/>
</dbReference>
<keyword evidence="6 13" id="KW-0812">Transmembrane</keyword>
<evidence type="ECO:0000256" key="4">
    <source>
        <dbReference type="ARBA" id="ARBA00022553"/>
    </source>
</evidence>
<dbReference type="GO" id="GO:0005737">
    <property type="term" value="C:cytoplasm"/>
    <property type="evidence" value="ECO:0007669"/>
    <property type="project" value="UniProtKB-ARBA"/>
</dbReference>
<dbReference type="Gene3D" id="1.10.287.130">
    <property type="match status" value="1"/>
</dbReference>
<feature type="transmembrane region" description="Helical" evidence="13">
    <location>
        <begin position="376"/>
        <end position="396"/>
    </location>
</feature>
<dbReference type="GO" id="GO:0000155">
    <property type="term" value="F:phosphorelay sensor kinase activity"/>
    <property type="evidence" value="ECO:0007669"/>
    <property type="project" value="InterPro"/>
</dbReference>
<dbReference type="InterPro" id="IPR005467">
    <property type="entry name" value="His_kinase_dom"/>
</dbReference>
<dbReference type="STRING" id="53346.A5802_001394"/>
<evidence type="ECO:0000313" key="16">
    <source>
        <dbReference type="Proteomes" id="UP000189299"/>
    </source>
</evidence>
<dbReference type="PANTHER" id="PTHR45569">
    <property type="entry name" value="SENSOR PROTEIN KDPD"/>
    <property type="match status" value="1"/>
</dbReference>
<dbReference type="InterPro" id="IPR038318">
    <property type="entry name" value="KdpD_sf"/>
</dbReference>
<dbReference type="Proteomes" id="UP000189299">
    <property type="component" value="Unassembled WGS sequence"/>
</dbReference>
<dbReference type="GO" id="GO:0005524">
    <property type="term" value="F:ATP binding"/>
    <property type="evidence" value="ECO:0007669"/>
    <property type="project" value="UniProtKB-KW"/>
</dbReference>
<keyword evidence="9" id="KW-0067">ATP-binding</keyword>
<dbReference type="InterPro" id="IPR003594">
    <property type="entry name" value="HATPase_dom"/>
</dbReference>
<reference evidence="15 16" key="1">
    <citation type="submission" date="2016-12" db="EMBL/GenBank/DDBJ databases">
        <authorList>
            <person name="Song W.-J."/>
            <person name="Kurnit D.M."/>
        </authorList>
    </citation>
    <scope>NUCLEOTIDE SEQUENCE [LARGE SCALE GENOMIC DNA]</scope>
    <source>
        <strain evidence="15 16">CGB1038-1_S1</strain>
    </source>
</reference>
<dbReference type="PROSITE" id="PS50109">
    <property type="entry name" value="HIS_KIN"/>
    <property type="match status" value="1"/>
</dbReference>
<keyword evidence="5" id="KW-0808">Transferase</keyword>
<evidence type="ECO:0000256" key="9">
    <source>
        <dbReference type="ARBA" id="ARBA00022840"/>
    </source>
</evidence>
<keyword evidence="8 15" id="KW-0418">Kinase</keyword>
<evidence type="ECO:0000256" key="6">
    <source>
        <dbReference type="ARBA" id="ARBA00022692"/>
    </source>
</evidence>
<evidence type="ECO:0000256" key="5">
    <source>
        <dbReference type="ARBA" id="ARBA00022679"/>
    </source>
</evidence>
<evidence type="ECO:0000256" key="12">
    <source>
        <dbReference type="ARBA" id="ARBA00023136"/>
    </source>
</evidence>
<dbReference type="SUPFAM" id="SSF47384">
    <property type="entry name" value="Homodimeric domain of signal transducing histidine kinase"/>
    <property type="match status" value="1"/>
</dbReference>
<dbReference type="SUPFAM" id="SSF55781">
    <property type="entry name" value="GAF domain-like"/>
    <property type="match status" value="1"/>
</dbReference>
<dbReference type="Pfam" id="PF02702">
    <property type="entry name" value="KdpD"/>
    <property type="match status" value="1"/>
</dbReference>
<evidence type="ECO:0000256" key="7">
    <source>
        <dbReference type="ARBA" id="ARBA00022741"/>
    </source>
</evidence>
<dbReference type="Pfam" id="PF13493">
    <property type="entry name" value="DUF4118"/>
    <property type="match status" value="1"/>
</dbReference>
<dbReference type="SMART" id="SM00387">
    <property type="entry name" value="HATPase_c"/>
    <property type="match status" value="1"/>
</dbReference>
<accession>A0A1V2UN29</accession>
<name>A0A1V2UN29_ENTMU</name>
<dbReference type="CDD" id="cd00082">
    <property type="entry name" value="HisKA"/>
    <property type="match status" value="1"/>
</dbReference>
<dbReference type="SUPFAM" id="SSF55874">
    <property type="entry name" value="ATPase domain of HSP90 chaperone/DNA topoisomerase II/histidine kinase"/>
    <property type="match status" value="1"/>
</dbReference>
<evidence type="ECO:0000256" key="2">
    <source>
        <dbReference type="ARBA" id="ARBA00004141"/>
    </source>
</evidence>
<evidence type="ECO:0000256" key="1">
    <source>
        <dbReference type="ARBA" id="ARBA00000085"/>
    </source>
</evidence>
<feature type="transmembrane region" description="Helical" evidence="13">
    <location>
        <begin position="408"/>
        <end position="440"/>
    </location>
</feature>
<dbReference type="EMBL" id="MSTR01000001">
    <property type="protein sequence ID" value="ONN44916.1"/>
    <property type="molecule type" value="Genomic_DNA"/>
</dbReference>
<dbReference type="InterPro" id="IPR052023">
    <property type="entry name" value="Histidine_kinase_KdpD"/>
</dbReference>
<organism evidence="15 16">
    <name type="scientific">Enterococcus mundtii</name>
    <dbReference type="NCBI Taxonomy" id="53346"/>
    <lineage>
        <taxon>Bacteria</taxon>
        <taxon>Bacillati</taxon>
        <taxon>Bacillota</taxon>
        <taxon>Bacilli</taxon>
        <taxon>Lactobacillales</taxon>
        <taxon>Enterococcaceae</taxon>
        <taxon>Enterococcus</taxon>
    </lineage>
</organism>
<dbReference type="InterPro" id="IPR003661">
    <property type="entry name" value="HisK_dim/P_dom"/>
</dbReference>
<proteinExistence type="predicted"/>
<feature type="transmembrane region" description="Helical" evidence="13">
    <location>
        <begin position="452"/>
        <end position="472"/>
    </location>
</feature>
<evidence type="ECO:0000256" key="13">
    <source>
        <dbReference type="SAM" id="Phobius"/>
    </source>
</evidence>
<keyword evidence="4" id="KW-0597">Phosphoprotein</keyword>
<comment type="subcellular location">
    <subcellularLocation>
        <location evidence="2">Membrane</location>
        <topology evidence="2">Multi-pass membrane protein</topology>
    </subcellularLocation>
</comment>
<dbReference type="InterPro" id="IPR025201">
    <property type="entry name" value="KdpD_TM"/>
</dbReference>
<dbReference type="EC" id="2.7.13.3" evidence="3"/>
<dbReference type="RefSeq" id="WP_077151165.1">
    <property type="nucleotide sequence ID" value="NZ_CABMMO010000001.1"/>
</dbReference>
<dbReference type="InterPro" id="IPR003852">
    <property type="entry name" value="Sig_transdc_His_kinase_KdpD_N"/>
</dbReference>
<dbReference type="Gene3D" id="1.20.120.620">
    <property type="entry name" value="Backbone structure of the membrane domain of e. Coli histidine kinase receptor kdpd"/>
    <property type="match status" value="1"/>
</dbReference>
<keyword evidence="11" id="KW-0902">Two-component regulatory system</keyword>
<dbReference type="OrthoDB" id="9806130at2"/>
<evidence type="ECO:0000313" key="15">
    <source>
        <dbReference type="EMBL" id="ONN44916.1"/>
    </source>
</evidence>
<feature type="domain" description="Histidine kinase" evidence="14">
    <location>
        <begin position="648"/>
        <end position="863"/>
    </location>
</feature>
<sequence length="874" mass="99177">MERQDVSEMLHQREKSRGRLRVYFGFAAGVGKTYAMLAEAQELSVLGKDIVVGYIEPHDRPDTNQLLEGLPQIPLKEVTYKGLTLSEPNIDAIIKRQPEIVLIDELAHSNAPGSRNRKRYQDIEELLNAGINVHTTINVQHIESLNDIVEEVTGIEVKETVPDTFFQQATLKVIDVEPDELIDRLAQGKIYADENAKRALQHFFIPKKLEQLRGLAIQRASDHINRVIGKTNGVQSKLITIVQDAFPKMAEKSIRWTARLAQGLGAEWIVLYIRSDDRLQGTNDLAEKLGAEVVVIEEDHSFETIVEYAKLVGATDLIIGKNLAKPWTERLFSEELDVRLLKRLPETELHLIPYKEKRSTILSHSKKLVEGGGKDFAISLICVFVATLLTEVMQYLHFGEQNLMLVYIFFILLVARLTSGYFWSALSSILSVLAFNWFFVEPLYSLTVYKQGYPITLVIMLIVALMISNLMVRLKKQAVHAREKEQQMEILYELNKQFVLAEDQQQIVELSATYLGRLLDREVIFFDKHAIKLSQYTPNDAPFLLDHPEEAAVAYWTAKNQKDSGYGTDTLSGAKGFYLPIVANGKTLAVLGIRRSRGLPIEDSQLNYLRLVLTQLAVILEQTELKNEKEQIELENEREKVRSNLLRAISHDLRTPLTAISGIAETLLQTDEELKQATRQKLLTDIQTESQWLIRMVENLLSITRINMDTMQVKKTTEPIEEIIEAVYEHVTKVYPDKELLVHLPTAVLFVEVDPILIEQAMFNLVENAFRHGSTQGQVEVSVFQEGQQVICEVKNDGEISLKQYEKIQMNLSNEEEVPIDSKNGLGIGLSIVKTIIHAHNGKLEMAVSEGKTVVRIYLNKSEEVTLHEESTID</sequence>
<gene>
    <name evidence="15" type="ORF">BTN92_01935</name>
</gene>
<dbReference type="PANTHER" id="PTHR45569:SF1">
    <property type="entry name" value="SENSOR PROTEIN KDPD"/>
    <property type="match status" value="1"/>
</dbReference>
<dbReference type="InterPro" id="IPR029016">
    <property type="entry name" value="GAF-like_dom_sf"/>
</dbReference>
<dbReference type="SMART" id="SM00388">
    <property type="entry name" value="HisKA"/>
    <property type="match status" value="1"/>
</dbReference>
<keyword evidence="12 13" id="KW-0472">Membrane</keyword>
<dbReference type="Gene3D" id="3.30.450.40">
    <property type="match status" value="1"/>
</dbReference>
<dbReference type="Pfam" id="PF00512">
    <property type="entry name" value="HisKA"/>
    <property type="match status" value="1"/>
</dbReference>
<dbReference type="Gene3D" id="3.40.50.300">
    <property type="entry name" value="P-loop containing nucleotide triphosphate hydrolases"/>
    <property type="match status" value="1"/>
</dbReference>
<dbReference type="InterPro" id="IPR036097">
    <property type="entry name" value="HisK_dim/P_sf"/>
</dbReference>